<keyword evidence="1" id="KW-0812">Transmembrane</keyword>
<dbReference type="InterPro" id="IPR052173">
    <property type="entry name" value="Beta-lactam_resp_regulator"/>
</dbReference>
<evidence type="ECO:0000313" key="5">
    <source>
        <dbReference type="EMBL" id="AEE49142.1"/>
    </source>
</evidence>
<feature type="domain" description="Gliding motility-associated protein GldM C-terminal" evidence="3">
    <location>
        <begin position="514"/>
        <end position="601"/>
    </location>
</feature>
<feature type="transmembrane region" description="Helical" evidence="1">
    <location>
        <begin position="118"/>
        <end position="138"/>
    </location>
</feature>
<dbReference type="PANTHER" id="PTHR34978:SF3">
    <property type="entry name" value="SLR0241 PROTEIN"/>
    <property type="match status" value="1"/>
</dbReference>
<protein>
    <submittedName>
        <fullName evidence="5">Peptidase M56 BlaR1</fullName>
    </submittedName>
</protein>
<gene>
    <name evidence="5" type="ordered locus">Halhy_1247</name>
</gene>
<reference key="2">
    <citation type="submission" date="2011-04" db="EMBL/GenBank/DDBJ databases">
        <title>Complete sequence of chromosome of Haliscomenobacter hydrossis DSM 1100.</title>
        <authorList>
            <consortium name="US DOE Joint Genome Institute (JGI-PGF)"/>
            <person name="Lucas S."/>
            <person name="Han J."/>
            <person name="Lapidus A."/>
            <person name="Bruce D."/>
            <person name="Goodwin L."/>
            <person name="Pitluck S."/>
            <person name="Peters L."/>
            <person name="Kyrpides N."/>
            <person name="Mavromatis K."/>
            <person name="Ivanova N."/>
            <person name="Ovchinnikova G."/>
            <person name="Pagani I."/>
            <person name="Daligault H."/>
            <person name="Detter J.C."/>
            <person name="Han C."/>
            <person name="Land M."/>
            <person name="Hauser L."/>
            <person name="Markowitz V."/>
            <person name="Cheng J.-F."/>
            <person name="Hugenholtz P."/>
            <person name="Woyke T."/>
            <person name="Wu D."/>
            <person name="Verbarg S."/>
            <person name="Frueling A."/>
            <person name="Brambilla E."/>
            <person name="Klenk H.-P."/>
            <person name="Eisen J.A."/>
        </authorList>
    </citation>
    <scope>NUCLEOTIDE SEQUENCE</scope>
    <source>
        <strain>DSM 1100</strain>
    </source>
</reference>
<feature type="transmembrane region" description="Helical" evidence="1">
    <location>
        <begin position="227"/>
        <end position="249"/>
    </location>
</feature>
<dbReference type="OrthoDB" id="15218at2"/>
<name>F4KU06_HALH1</name>
<dbReference type="eggNOG" id="COG4219">
    <property type="taxonomic scope" value="Bacteria"/>
</dbReference>
<dbReference type="Pfam" id="PF12080">
    <property type="entry name" value="GldM_4th"/>
    <property type="match status" value="1"/>
</dbReference>
<dbReference type="STRING" id="760192.Halhy_1247"/>
<feature type="transmembrane region" description="Helical" evidence="1">
    <location>
        <begin position="323"/>
        <end position="345"/>
    </location>
</feature>
<evidence type="ECO:0000259" key="4">
    <source>
        <dbReference type="Pfam" id="PF21602"/>
    </source>
</evidence>
<dbReference type="CDD" id="cd07341">
    <property type="entry name" value="M56_BlaR1_MecR1_like"/>
    <property type="match status" value="1"/>
</dbReference>
<dbReference type="Pfam" id="PF21602">
    <property type="entry name" value="GldM_3rd"/>
    <property type="match status" value="1"/>
</dbReference>
<organism evidence="5 6">
    <name type="scientific">Haliscomenobacter hydrossis (strain ATCC 27775 / DSM 1100 / LMG 10767 / O)</name>
    <dbReference type="NCBI Taxonomy" id="760192"/>
    <lineage>
        <taxon>Bacteria</taxon>
        <taxon>Pseudomonadati</taxon>
        <taxon>Bacteroidota</taxon>
        <taxon>Saprospiria</taxon>
        <taxon>Saprospirales</taxon>
        <taxon>Haliscomenobacteraceae</taxon>
        <taxon>Haliscomenobacter</taxon>
    </lineage>
</organism>
<sequence>MSNALIQALGWALLHSVWQIGLLGLFTLGLERLLRPHPAQLRHNLLLLMLGSMVLASALTLWGEWRYFASIQQFADTGNTPQTTAGVAFNDLEFREQSPNQTPVSLFLRSKMWLETHLSFLVWCWALGIAVFSLRLVWNYLALARLRRNSMPLQDVELDQLLQKVATAIGLRRPVSLRLSTQVQSPLTFGFFVPIVLLPLALVAQTPPALLEALLRHELIHIRRADFLINLGLAFLQILFFYHPLIWVITRRVQELREEACDAEVLASGCNNLLYAEALLQLQKLNHHQNIPLVMQAQNQSSHFAMRLRQIMLRPNPVNNRKYSLALSGSILLLMLLLVVALGAFTTPIRAKKIEPRPILNPTKEAPKKATRAEMTNTNEVNSPILAIENQAEETTSSEASSALIEPISVDSIPTVNGGDAVLSVAAERMNVLYMGIDNPISVALSGISSDKVRVSSNDVILRAVGKGKYIAKAEQLGRASIIVEAPNFRQTVEFRVKPIPDPVAFLDNPRIVNNGEISVSTYRTFKSLNTTLLEFELNAQCEITEFKFICQKANGSNNDLIVILNQGTMFNRRILDIVENVNKGDQIIFANIMVKCPGDDKARPIAGVTNKIVEDKR</sequence>
<feature type="transmembrane region" description="Helical" evidence="1">
    <location>
        <begin position="43"/>
        <end position="62"/>
    </location>
</feature>
<dbReference type="AlphaFoldDB" id="F4KU06"/>
<dbReference type="RefSeq" id="WP_013763697.1">
    <property type="nucleotide sequence ID" value="NC_015510.1"/>
</dbReference>
<dbReference type="EMBL" id="CP002691">
    <property type="protein sequence ID" value="AEE49142.1"/>
    <property type="molecule type" value="Genomic_DNA"/>
</dbReference>
<dbReference type="Pfam" id="PF05569">
    <property type="entry name" value="Peptidase_M56"/>
    <property type="match status" value="1"/>
</dbReference>
<keyword evidence="6" id="KW-1185">Reference proteome</keyword>
<evidence type="ECO:0000259" key="3">
    <source>
        <dbReference type="Pfam" id="PF12080"/>
    </source>
</evidence>
<feature type="domain" description="Gliding motility-associated protein GldM second immunoglobulin-like" evidence="4">
    <location>
        <begin position="423"/>
        <end position="498"/>
    </location>
</feature>
<dbReference type="InterPro" id="IPR022719">
    <property type="entry name" value="Motility-assoc_prot_GldM_C"/>
</dbReference>
<dbReference type="InterPro" id="IPR008756">
    <property type="entry name" value="Peptidase_M56"/>
</dbReference>
<reference evidence="5 6" key="1">
    <citation type="journal article" date="2011" name="Stand. Genomic Sci.">
        <title>Complete genome sequence of Haliscomenobacter hydrossis type strain (O).</title>
        <authorList>
            <consortium name="US DOE Joint Genome Institute (JGI-PGF)"/>
            <person name="Daligault H."/>
            <person name="Lapidus A."/>
            <person name="Zeytun A."/>
            <person name="Nolan M."/>
            <person name="Lucas S."/>
            <person name="Del Rio T.G."/>
            <person name="Tice H."/>
            <person name="Cheng J.F."/>
            <person name="Tapia R."/>
            <person name="Han C."/>
            <person name="Goodwin L."/>
            <person name="Pitluck S."/>
            <person name="Liolios K."/>
            <person name="Pagani I."/>
            <person name="Ivanova N."/>
            <person name="Huntemann M."/>
            <person name="Mavromatis K."/>
            <person name="Mikhailova N."/>
            <person name="Pati A."/>
            <person name="Chen A."/>
            <person name="Palaniappan K."/>
            <person name="Land M."/>
            <person name="Hauser L."/>
            <person name="Brambilla E.M."/>
            <person name="Rohde M."/>
            <person name="Verbarg S."/>
            <person name="Goker M."/>
            <person name="Bristow J."/>
            <person name="Eisen J.A."/>
            <person name="Markowitz V."/>
            <person name="Hugenholtz P."/>
            <person name="Kyrpides N.C."/>
            <person name="Klenk H.P."/>
            <person name="Woyke T."/>
        </authorList>
    </citation>
    <scope>NUCLEOTIDE SEQUENCE [LARGE SCALE GENOMIC DNA]</scope>
    <source>
        <strain evidence="6">ATCC 27775 / DSM 1100 / LMG 10767 / O</strain>
    </source>
</reference>
<dbReference type="HOGENOM" id="CLU_441961_0_0_10"/>
<keyword evidence="1" id="KW-0472">Membrane</keyword>
<dbReference type="PANTHER" id="PTHR34978">
    <property type="entry name" value="POSSIBLE SENSOR-TRANSDUCER PROTEIN BLAR"/>
    <property type="match status" value="1"/>
</dbReference>
<evidence type="ECO:0000259" key="2">
    <source>
        <dbReference type="Pfam" id="PF05569"/>
    </source>
</evidence>
<dbReference type="InterPro" id="IPR048406">
    <property type="entry name" value="GldM_Ig-like-2"/>
</dbReference>
<feature type="domain" description="Peptidase M56" evidence="2">
    <location>
        <begin position="96"/>
        <end position="308"/>
    </location>
</feature>
<dbReference type="Proteomes" id="UP000008461">
    <property type="component" value="Chromosome"/>
</dbReference>
<proteinExistence type="predicted"/>
<keyword evidence="1" id="KW-1133">Transmembrane helix</keyword>
<accession>F4KU06</accession>
<feature type="transmembrane region" description="Helical" evidence="1">
    <location>
        <begin position="189"/>
        <end position="215"/>
    </location>
</feature>
<dbReference type="KEGG" id="hhy:Halhy_1247"/>
<evidence type="ECO:0000313" key="6">
    <source>
        <dbReference type="Proteomes" id="UP000008461"/>
    </source>
</evidence>
<evidence type="ECO:0000256" key="1">
    <source>
        <dbReference type="SAM" id="Phobius"/>
    </source>
</evidence>